<keyword evidence="1" id="KW-0732">Signal</keyword>
<feature type="signal peptide" evidence="1">
    <location>
        <begin position="1"/>
        <end position="27"/>
    </location>
</feature>
<dbReference type="EMBL" id="LR590484">
    <property type="protein sequence ID" value="VTR36576.1"/>
    <property type="molecule type" value="Genomic_DNA"/>
</dbReference>
<reference evidence="2 3" key="1">
    <citation type="submission" date="2019-05" db="EMBL/GenBank/DDBJ databases">
        <authorList>
            <consortium name="Pathogen Informatics"/>
        </authorList>
    </citation>
    <scope>NUCLEOTIDE SEQUENCE [LARGE SCALE GENOMIC DNA]</scope>
    <source>
        <strain evidence="2 3">NCTC11429</strain>
    </source>
</reference>
<proteinExistence type="predicted"/>
<evidence type="ECO:0000256" key="1">
    <source>
        <dbReference type="SAM" id="SignalP"/>
    </source>
</evidence>
<protein>
    <submittedName>
        <fullName evidence="2">Uncharacterized protein</fullName>
    </submittedName>
</protein>
<dbReference type="KEGG" id="stha:NCTC11429_01719"/>
<organism evidence="2 3">
    <name type="scientific">Sphingobacterium thalpophilum</name>
    <dbReference type="NCBI Taxonomy" id="259"/>
    <lineage>
        <taxon>Bacteria</taxon>
        <taxon>Pseudomonadati</taxon>
        <taxon>Bacteroidota</taxon>
        <taxon>Sphingobacteriia</taxon>
        <taxon>Sphingobacteriales</taxon>
        <taxon>Sphingobacteriaceae</taxon>
        <taxon>Sphingobacterium</taxon>
    </lineage>
</organism>
<dbReference type="Proteomes" id="UP000308196">
    <property type="component" value="Chromosome"/>
</dbReference>
<evidence type="ECO:0000313" key="2">
    <source>
        <dbReference type="EMBL" id="VTR36576.1"/>
    </source>
</evidence>
<evidence type="ECO:0000313" key="3">
    <source>
        <dbReference type="Proteomes" id="UP000308196"/>
    </source>
</evidence>
<dbReference type="AlphaFoldDB" id="A0A4U9US78"/>
<name>A0A4U9US78_9SPHI</name>
<accession>A0A4U9US78</accession>
<feature type="chain" id="PRO_5020423547" evidence="1">
    <location>
        <begin position="28"/>
        <end position="323"/>
    </location>
</feature>
<dbReference type="STRING" id="1123265.GCA_000686625_04370"/>
<sequence>MLKMKTLLNKFCILFLLLIIHSICAEAADKKYVLLNGKNDIREDNKSYFLLNTKKLYKVDYNIEIYNFLFPENEDRNKNLILFSILPDLITGRGWEEIKDRDIIKNLLDIETLKQELFLPSFGSSGSEYGNPQKYFSEYLAVKKSGEKYFYAPNTLLEKFTIVSYENIFPSVYGYLNLKQPKVGLKEYFELFKKSLPNELSPFAFDKRVVAPSYRFGSRLWKEYLSKEVKTSAGTAYQFWTIGSSNGADYYDWTKGINRFLYHPTKGIIGGSYDFYFRDYVGNGYELIKQQKPLNKLSDAEWNQNILEEKIMTVDLFQTLKED</sequence>
<gene>
    <name evidence="2" type="ORF">NCTC11429_01719</name>
</gene>